<dbReference type="InterPro" id="IPR016181">
    <property type="entry name" value="Acyl_CoA_acyltransferase"/>
</dbReference>
<dbReference type="Proteomes" id="UP001596547">
    <property type="component" value="Unassembled WGS sequence"/>
</dbReference>
<sequence>MLILTPISRLVAVLPSADDTGCHGPAKRTSAACEAGAMTDSADSIREATTERERRDIGALQGQLFSDLDDGDVRAFFDDAYRAFYLYEGDAPVAVVGVSVRSVLHHERHVWVHDLVVDEANRGE</sequence>
<dbReference type="EMBL" id="JBHTBF010000001">
    <property type="protein sequence ID" value="MFC7315402.1"/>
    <property type="molecule type" value="Genomic_DNA"/>
</dbReference>
<proteinExistence type="predicted"/>
<dbReference type="SUPFAM" id="SSF55729">
    <property type="entry name" value="Acyl-CoA N-acyltransferases (Nat)"/>
    <property type="match status" value="1"/>
</dbReference>
<name>A0ABD6A5J4_9EURY</name>
<reference evidence="1 2" key="1">
    <citation type="journal article" date="2019" name="Int. J. Syst. Evol. Microbiol.">
        <title>The Global Catalogue of Microorganisms (GCM) 10K type strain sequencing project: providing services to taxonomists for standard genome sequencing and annotation.</title>
        <authorList>
            <consortium name="The Broad Institute Genomics Platform"/>
            <consortium name="The Broad Institute Genome Sequencing Center for Infectious Disease"/>
            <person name="Wu L."/>
            <person name="Ma J."/>
        </authorList>
    </citation>
    <scope>NUCLEOTIDE SEQUENCE [LARGE SCALE GENOMIC DNA]</scope>
    <source>
        <strain evidence="1 2">PSR21</strain>
    </source>
</reference>
<evidence type="ECO:0000313" key="2">
    <source>
        <dbReference type="Proteomes" id="UP001596547"/>
    </source>
</evidence>
<keyword evidence="2" id="KW-1185">Reference proteome</keyword>
<evidence type="ECO:0008006" key="3">
    <source>
        <dbReference type="Google" id="ProtNLM"/>
    </source>
</evidence>
<protein>
    <recommendedName>
        <fullName evidence="3">GNAT family N-acetyltransferase</fullName>
    </recommendedName>
</protein>
<accession>A0ABD6A5J4</accession>
<gene>
    <name evidence="1" type="ORF">ACFQPE_01145</name>
</gene>
<organism evidence="1 2">
    <name type="scientific">Halomarina halobia</name>
    <dbReference type="NCBI Taxonomy" id="3033386"/>
    <lineage>
        <taxon>Archaea</taxon>
        <taxon>Methanobacteriati</taxon>
        <taxon>Methanobacteriota</taxon>
        <taxon>Stenosarchaea group</taxon>
        <taxon>Halobacteria</taxon>
        <taxon>Halobacteriales</taxon>
        <taxon>Natronomonadaceae</taxon>
        <taxon>Halomarina</taxon>
    </lineage>
</organism>
<comment type="caution">
    <text evidence="1">The sequence shown here is derived from an EMBL/GenBank/DDBJ whole genome shotgun (WGS) entry which is preliminary data.</text>
</comment>
<dbReference type="RefSeq" id="WP_379793799.1">
    <property type="nucleotide sequence ID" value="NZ_JBHTBF010000001.1"/>
</dbReference>
<evidence type="ECO:0000313" key="1">
    <source>
        <dbReference type="EMBL" id="MFC7315402.1"/>
    </source>
</evidence>
<dbReference type="AlphaFoldDB" id="A0ABD6A5J4"/>